<comment type="caution">
    <text evidence="2">The sequence shown here is derived from an EMBL/GenBank/DDBJ whole genome shotgun (WGS) entry which is preliminary data.</text>
</comment>
<dbReference type="EMBL" id="JBHSDR010000003">
    <property type="protein sequence ID" value="MFC4293542.1"/>
    <property type="molecule type" value="Genomic_DNA"/>
</dbReference>
<dbReference type="Gene3D" id="2.40.160.90">
    <property type="match status" value="1"/>
</dbReference>
<proteinExistence type="predicted"/>
<keyword evidence="3" id="KW-1185">Reference proteome</keyword>
<evidence type="ECO:0000313" key="3">
    <source>
        <dbReference type="Proteomes" id="UP001595828"/>
    </source>
</evidence>
<sequence length="302" mass="31213">MIRMTRRETLAGAGLILLAGCGGGGSTSPPISLGQAPAPSPTPTPTATSTPPTPLPAVGSFGTLGATTSQTFATLGSSQRGKGSGWDFILEEGSLTSQPGHTIRFAAPSSLLLMVPAIGEGELVPRDNSGSLVNGERAVAYFNVLGGILTLSRPIVAEQLQKYVMQGYFASAPNANSTETDLILEFAYGIPTPPNVLPTSGAADYQLTFNDNRFTFGADFGARTVTGGIPFFVNGPSQITELRDVTISADGTRFSGRLIPPDGSAEGTLQGLFMGPRGEEFLAQAVLKSGQSIVLFSGTRTP</sequence>
<dbReference type="SUPFAM" id="SSF56925">
    <property type="entry name" value="OMPA-like"/>
    <property type="match status" value="1"/>
</dbReference>
<dbReference type="InterPro" id="IPR006311">
    <property type="entry name" value="TAT_signal"/>
</dbReference>
<dbReference type="PROSITE" id="PS51257">
    <property type="entry name" value="PROKAR_LIPOPROTEIN"/>
    <property type="match status" value="1"/>
</dbReference>
<protein>
    <recommendedName>
        <fullName evidence="4">Transferrin-binding protein B C-lobe/N-lobe beta barrel domain-containing protein</fullName>
    </recommendedName>
</protein>
<name>A0ABV8RKS7_9SPHN</name>
<evidence type="ECO:0000256" key="1">
    <source>
        <dbReference type="SAM" id="MobiDB-lite"/>
    </source>
</evidence>
<accession>A0ABV8RKS7</accession>
<dbReference type="PROSITE" id="PS51318">
    <property type="entry name" value="TAT"/>
    <property type="match status" value="1"/>
</dbReference>
<dbReference type="Proteomes" id="UP001595828">
    <property type="component" value="Unassembled WGS sequence"/>
</dbReference>
<reference evidence="3" key="1">
    <citation type="journal article" date="2019" name="Int. J. Syst. Evol. Microbiol.">
        <title>The Global Catalogue of Microorganisms (GCM) 10K type strain sequencing project: providing services to taxonomists for standard genome sequencing and annotation.</title>
        <authorList>
            <consortium name="The Broad Institute Genomics Platform"/>
            <consortium name="The Broad Institute Genome Sequencing Center for Infectious Disease"/>
            <person name="Wu L."/>
            <person name="Ma J."/>
        </authorList>
    </citation>
    <scope>NUCLEOTIDE SEQUENCE [LARGE SCALE GENOMIC DNA]</scope>
    <source>
        <strain evidence="3">CGMCC 1.12989</strain>
    </source>
</reference>
<dbReference type="RefSeq" id="WP_379537036.1">
    <property type="nucleotide sequence ID" value="NZ_JBHSDR010000003.1"/>
</dbReference>
<gene>
    <name evidence="2" type="ORF">ACFO0A_00560</name>
</gene>
<dbReference type="InterPro" id="IPR011250">
    <property type="entry name" value="OMP/PagP_B-barrel"/>
</dbReference>
<evidence type="ECO:0008006" key="4">
    <source>
        <dbReference type="Google" id="ProtNLM"/>
    </source>
</evidence>
<evidence type="ECO:0000313" key="2">
    <source>
        <dbReference type="EMBL" id="MFC4293542.1"/>
    </source>
</evidence>
<feature type="compositionally biased region" description="Low complexity" evidence="1">
    <location>
        <begin position="27"/>
        <end position="37"/>
    </location>
</feature>
<feature type="region of interest" description="Disordered" evidence="1">
    <location>
        <begin position="26"/>
        <end position="58"/>
    </location>
</feature>
<organism evidence="2 3">
    <name type="scientific">Novosphingobium tardum</name>
    <dbReference type="NCBI Taxonomy" id="1538021"/>
    <lineage>
        <taxon>Bacteria</taxon>
        <taxon>Pseudomonadati</taxon>
        <taxon>Pseudomonadota</taxon>
        <taxon>Alphaproteobacteria</taxon>
        <taxon>Sphingomonadales</taxon>
        <taxon>Sphingomonadaceae</taxon>
        <taxon>Novosphingobium</taxon>
    </lineage>
</organism>